<evidence type="ECO:0000256" key="8">
    <source>
        <dbReference type="ARBA" id="ARBA00049185"/>
    </source>
</evidence>
<evidence type="ECO:0000313" key="10">
    <source>
        <dbReference type="EMBL" id="TVZ75047.1"/>
    </source>
</evidence>
<sequence>MLAHRTSLFKSSRTAAARAAAKAASDDGKEIIDLTAGEIWADLAPTIREGALEAIRQGENRYTDTVGVMELREALARKVSTETGQVWAANEIAVTTGAKQALFNAAMVLLNPGDKVIIPAPYWTTFPAQVRIAGGIPVHVDTRSNGYALRIEDIESALTAKTRAIVINTPNNPTGTVYDAEILRGIGQLAIQHDLWIIFDECYGDFIHTDGAHHPIVSVLPEVRSRTLIVNAFSKSLALTGWRIGYLAGPDYVISAVKALQSHTTSNPNVIAQHAALFHLQNTDGSYERQLRSQLFAARQVGFSVLSGLSRIPAPTAMGGFYFYLDLKNILAPEPWNLVVGDRDADTLVRELIAQAGVATVSGTAFGDPFALRLSYGVPPDKLESGLGRLVKFLNAWEDGETRQRQQ</sequence>
<dbReference type="GO" id="GO:0006520">
    <property type="term" value="P:amino acid metabolic process"/>
    <property type="evidence" value="ECO:0007669"/>
    <property type="project" value="InterPro"/>
</dbReference>
<dbReference type="InterPro" id="IPR050596">
    <property type="entry name" value="AspAT/PAT-like"/>
</dbReference>
<keyword evidence="5 10" id="KW-0032">Aminotransferase</keyword>
<keyword evidence="7" id="KW-0663">Pyridoxal phosphate</keyword>
<dbReference type="Proteomes" id="UP000319824">
    <property type="component" value="Unassembled WGS sequence"/>
</dbReference>
<feature type="domain" description="Aminotransferase class I/classII large" evidence="9">
    <location>
        <begin position="30"/>
        <end position="390"/>
    </location>
</feature>
<evidence type="ECO:0000313" key="11">
    <source>
        <dbReference type="Proteomes" id="UP000319824"/>
    </source>
</evidence>
<dbReference type="Pfam" id="PF00155">
    <property type="entry name" value="Aminotran_1_2"/>
    <property type="match status" value="1"/>
</dbReference>
<evidence type="ECO:0000256" key="7">
    <source>
        <dbReference type="ARBA" id="ARBA00022898"/>
    </source>
</evidence>
<dbReference type="FunFam" id="3.40.640.10:FF:000033">
    <property type="entry name" value="Aspartate aminotransferase"/>
    <property type="match status" value="1"/>
</dbReference>
<dbReference type="Gene3D" id="3.90.1150.10">
    <property type="entry name" value="Aspartate Aminotransferase, domain 1"/>
    <property type="match status" value="1"/>
</dbReference>
<evidence type="ECO:0000256" key="5">
    <source>
        <dbReference type="ARBA" id="ARBA00022576"/>
    </source>
</evidence>
<dbReference type="GO" id="GO:0030170">
    <property type="term" value="F:pyridoxal phosphate binding"/>
    <property type="evidence" value="ECO:0007669"/>
    <property type="project" value="InterPro"/>
</dbReference>
<comment type="caution">
    <text evidence="10">The sequence shown here is derived from an EMBL/GenBank/DDBJ whole genome shotgun (WGS) entry which is preliminary data.</text>
</comment>
<dbReference type="InterPro" id="IPR015424">
    <property type="entry name" value="PyrdxlP-dep_Trfase"/>
</dbReference>
<evidence type="ECO:0000256" key="6">
    <source>
        <dbReference type="ARBA" id="ARBA00022679"/>
    </source>
</evidence>
<evidence type="ECO:0000256" key="2">
    <source>
        <dbReference type="ARBA" id="ARBA00007441"/>
    </source>
</evidence>
<evidence type="ECO:0000256" key="4">
    <source>
        <dbReference type="ARBA" id="ARBA00012753"/>
    </source>
</evidence>
<gene>
    <name evidence="10" type="ORF">BCL32_0425</name>
</gene>
<organism evidence="10 11">
    <name type="scientific">Rhizobium mongolense USDA 1844</name>
    <dbReference type="NCBI Taxonomy" id="1079460"/>
    <lineage>
        <taxon>Bacteria</taxon>
        <taxon>Pseudomonadati</taxon>
        <taxon>Pseudomonadota</taxon>
        <taxon>Alphaproteobacteria</taxon>
        <taxon>Hyphomicrobiales</taxon>
        <taxon>Rhizobiaceae</taxon>
        <taxon>Rhizobium/Agrobacterium group</taxon>
        <taxon>Rhizobium</taxon>
    </lineage>
</organism>
<dbReference type="InterPro" id="IPR015421">
    <property type="entry name" value="PyrdxlP-dep_Trfase_major"/>
</dbReference>
<evidence type="ECO:0000259" key="9">
    <source>
        <dbReference type="Pfam" id="PF00155"/>
    </source>
</evidence>
<dbReference type="InterPro" id="IPR015422">
    <property type="entry name" value="PyrdxlP-dep_Trfase_small"/>
</dbReference>
<protein>
    <recommendedName>
        <fullName evidence="4">aspartate transaminase</fullName>
        <ecNumber evidence="4">2.6.1.1</ecNumber>
    </recommendedName>
</protein>
<evidence type="ECO:0000256" key="1">
    <source>
        <dbReference type="ARBA" id="ARBA00001933"/>
    </source>
</evidence>
<keyword evidence="6 10" id="KW-0808">Transferase</keyword>
<dbReference type="PANTHER" id="PTHR46383">
    <property type="entry name" value="ASPARTATE AMINOTRANSFERASE"/>
    <property type="match status" value="1"/>
</dbReference>
<comment type="similarity">
    <text evidence="2">Belongs to the class-I pyridoxal-phosphate-dependent aminotransferase family.</text>
</comment>
<comment type="subunit">
    <text evidence="3">Homodimer.</text>
</comment>
<reference evidence="10 11" key="1">
    <citation type="submission" date="2019-06" db="EMBL/GenBank/DDBJ databases">
        <title>Pac Bio to generate improved reference genome sequences for organisms with transposon mutant libraries (support for FEBA project).</title>
        <authorList>
            <person name="Blow M."/>
        </authorList>
    </citation>
    <scope>NUCLEOTIDE SEQUENCE [LARGE SCALE GENOMIC DNA]</scope>
    <source>
        <strain evidence="10 11">USDA 1844</strain>
    </source>
</reference>
<dbReference type="RefSeq" id="WP_022719378.1">
    <property type="nucleotide sequence ID" value="NZ_ATTQ01000058.1"/>
</dbReference>
<dbReference type="CDD" id="cd00609">
    <property type="entry name" value="AAT_like"/>
    <property type="match status" value="1"/>
</dbReference>
<name>A0A559TKE8_9HYPH</name>
<dbReference type="EMBL" id="VISO01000001">
    <property type="protein sequence ID" value="TVZ75047.1"/>
    <property type="molecule type" value="Genomic_DNA"/>
</dbReference>
<dbReference type="AlphaFoldDB" id="A0A559TKE8"/>
<comment type="cofactor">
    <cofactor evidence="1">
        <name>pyridoxal 5'-phosphate</name>
        <dbReference type="ChEBI" id="CHEBI:597326"/>
    </cofactor>
</comment>
<dbReference type="EC" id="2.6.1.1" evidence="4"/>
<dbReference type="InterPro" id="IPR004839">
    <property type="entry name" value="Aminotransferase_I/II_large"/>
</dbReference>
<dbReference type="Gene3D" id="3.40.640.10">
    <property type="entry name" value="Type I PLP-dependent aspartate aminotransferase-like (Major domain)"/>
    <property type="match status" value="1"/>
</dbReference>
<dbReference type="PANTHER" id="PTHR46383:SF1">
    <property type="entry name" value="ASPARTATE AMINOTRANSFERASE"/>
    <property type="match status" value="1"/>
</dbReference>
<dbReference type="SUPFAM" id="SSF53383">
    <property type="entry name" value="PLP-dependent transferases"/>
    <property type="match status" value="1"/>
</dbReference>
<comment type="catalytic activity">
    <reaction evidence="8">
        <text>L-aspartate + 2-oxoglutarate = oxaloacetate + L-glutamate</text>
        <dbReference type="Rhea" id="RHEA:21824"/>
        <dbReference type="ChEBI" id="CHEBI:16452"/>
        <dbReference type="ChEBI" id="CHEBI:16810"/>
        <dbReference type="ChEBI" id="CHEBI:29985"/>
        <dbReference type="ChEBI" id="CHEBI:29991"/>
        <dbReference type="EC" id="2.6.1.1"/>
    </reaction>
</comment>
<dbReference type="GO" id="GO:0004069">
    <property type="term" value="F:L-aspartate:2-oxoglutarate aminotransferase activity"/>
    <property type="evidence" value="ECO:0007669"/>
    <property type="project" value="UniProtKB-EC"/>
</dbReference>
<evidence type="ECO:0000256" key="3">
    <source>
        <dbReference type="ARBA" id="ARBA00011738"/>
    </source>
</evidence>
<accession>A0A559TKE8</accession>
<proteinExistence type="inferred from homology"/>